<dbReference type="Gene3D" id="3.30.70.330">
    <property type="match status" value="1"/>
</dbReference>
<evidence type="ECO:0000313" key="2">
    <source>
        <dbReference type="EMBL" id="GAU19085.1"/>
    </source>
</evidence>
<feature type="region of interest" description="Disordered" evidence="1">
    <location>
        <begin position="801"/>
        <end position="830"/>
    </location>
</feature>
<dbReference type="InterPro" id="IPR012677">
    <property type="entry name" value="Nucleotide-bd_a/b_plait_sf"/>
</dbReference>
<dbReference type="Proteomes" id="UP000242715">
    <property type="component" value="Unassembled WGS sequence"/>
</dbReference>
<sequence length="830" mass="92977">MRVREVERNGAPRATLGWPRQSSSPAERYTRGWGPRLGVRKGVGRWRVDRGAAETSERAPEQDPNLHDRSRFGRSRSRSRLVLDRSHNHDGFHHHRNARSHSRRTMMPGGFRQRVIGGLDSLGSVSKRYVTFYFTNFPAQLSRFYLRKGFEVCGMLEDVYVAKKLNKFGAPYGFIKFSNVRDVNKLSKALNVVYFGHFRVRARVERFDRNVATEERSSGRVKVSHKVRCIGPEEVANLVEEGKASVVPAKGGTGTTEDVWVGDIVVRIGTPQEPTARKDAQVQEAGLILRMPSASSGVVKEKDDRILMRNFRTMPDDVLWAQNGLVATIINGEAVPVVQNRITDAGFHDLLIIPMGAEKVFIRSTAGADVLTIVNSAKDFFTLVFSNWTRWGKEAATYRRGAWVRLYGIPIHAWNVNFFKLCVFYCGRFLRADSVSTDRDRLDFARVLIATPDLEIINRVENLLVDGFLTEIKIVEEWGYALGEDTCLFEEESESEASHTDNDMEHIDPDIRRDVDMVVGKLVDELAEEDDPVFQENHVEHNTVKQDKPRFAKEGTVEKEVHNDLLPSLSGNSVEVDTSKYSIFQGDGRDVSINGSIRVPEAQGSSFACKPVDGLKNTAGVGRHEGPYTKSFRSKHTNSCPPGANHSVFSGPWSLEWLNDLNQRDAWVIFTASKRLKKGGRSGARQQKEGKQDIKRTKAGGLLRHSIHSLKKVARLPSKDRNEVLQVLTKNMRHRRGGKGNSQMGDLSPRLSSEESTSSASVNNDWKHWVVMQGDDKAAEDDVRGFGKALGVRFNGDSVNNFSVLTRTGKGKQASSGQSKRKGASKEKEC</sequence>
<dbReference type="PANTHER" id="PTHR34427:SF5">
    <property type="entry name" value="DUF4283 DOMAIN-CONTAINING PROTEIN"/>
    <property type="match status" value="1"/>
</dbReference>
<reference evidence="3" key="1">
    <citation type="journal article" date="2017" name="Front. Plant Sci.">
        <title>Climate Clever Clovers: New Paradigm to Reduce the Environmental Footprint of Ruminants by Breeding Low Methanogenic Forages Utilizing Haplotype Variation.</title>
        <authorList>
            <person name="Kaur P."/>
            <person name="Appels R."/>
            <person name="Bayer P.E."/>
            <person name="Keeble-Gagnere G."/>
            <person name="Wang J."/>
            <person name="Hirakawa H."/>
            <person name="Shirasawa K."/>
            <person name="Vercoe P."/>
            <person name="Stefanova K."/>
            <person name="Durmic Z."/>
            <person name="Nichols P."/>
            <person name="Revell C."/>
            <person name="Isobe S.N."/>
            <person name="Edwards D."/>
            <person name="Erskine W."/>
        </authorList>
    </citation>
    <scope>NUCLEOTIDE SEQUENCE [LARGE SCALE GENOMIC DNA]</scope>
    <source>
        <strain evidence="3">cv. Daliak</strain>
    </source>
</reference>
<feature type="compositionally biased region" description="Basic and acidic residues" evidence="1">
    <location>
        <begin position="81"/>
        <end position="91"/>
    </location>
</feature>
<dbReference type="EMBL" id="DF973194">
    <property type="protein sequence ID" value="GAU19085.1"/>
    <property type="molecule type" value="Genomic_DNA"/>
</dbReference>
<dbReference type="InterPro" id="IPR035979">
    <property type="entry name" value="RBD_domain_sf"/>
</dbReference>
<name>A0A2Z6MS73_TRISU</name>
<feature type="compositionally biased region" description="Basic and acidic residues" evidence="1">
    <location>
        <begin position="51"/>
        <end position="71"/>
    </location>
</feature>
<accession>A0A2Z6MS73</accession>
<feature type="region of interest" description="Disordered" evidence="1">
    <location>
        <begin position="618"/>
        <end position="640"/>
    </location>
</feature>
<keyword evidence="3" id="KW-1185">Reference proteome</keyword>
<dbReference type="PANTHER" id="PTHR34427">
    <property type="entry name" value="DUF4283 DOMAIN PROTEIN"/>
    <property type="match status" value="1"/>
</dbReference>
<feature type="region of interest" description="Disordered" evidence="1">
    <location>
        <begin position="729"/>
        <end position="759"/>
    </location>
</feature>
<dbReference type="SUPFAM" id="SSF54928">
    <property type="entry name" value="RNA-binding domain, RBD"/>
    <property type="match status" value="1"/>
</dbReference>
<feature type="compositionally biased region" description="Basic and acidic residues" evidence="1">
    <location>
        <begin position="1"/>
        <end position="10"/>
    </location>
</feature>
<dbReference type="GO" id="GO:0003676">
    <property type="term" value="F:nucleic acid binding"/>
    <property type="evidence" value="ECO:0007669"/>
    <property type="project" value="InterPro"/>
</dbReference>
<feature type="region of interest" description="Disordered" evidence="1">
    <location>
        <begin position="1"/>
        <end position="39"/>
    </location>
</feature>
<evidence type="ECO:0000256" key="1">
    <source>
        <dbReference type="SAM" id="MobiDB-lite"/>
    </source>
</evidence>
<dbReference type="OrthoDB" id="1435997at2759"/>
<feature type="compositionally biased region" description="Basic and acidic residues" evidence="1">
    <location>
        <begin position="686"/>
        <end position="696"/>
    </location>
</feature>
<evidence type="ECO:0000313" key="3">
    <source>
        <dbReference type="Proteomes" id="UP000242715"/>
    </source>
</evidence>
<feature type="region of interest" description="Disordered" evidence="1">
    <location>
        <begin position="678"/>
        <end position="698"/>
    </location>
</feature>
<dbReference type="CDD" id="cd00590">
    <property type="entry name" value="RRM_SF"/>
    <property type="match status" value="1"/>
</dbReference>
<gene>
    <name evidence="2" type="ORF">TSUD_79070</name>
</gene>
<protein>
    <submittedName>
        <fullName evidence="2">Uncharacterized protein</fullName>
    </submittedName>
</protein>
<feature type="compositionally biased region" description="Basic residues" evidence="1">
    <location>
        <begin position="92"/>
        <end position="104"/>
    </location>
</feature>
<feature type="region of interest" description="Disordered" evidence="1">
    <location>
        <begin position="51"/>
        <end position="105"/>
    </location>
</feature>
<dbReference type="AlphaFoldDB" id="A0A2Z6MS73"/>
<proteinExistence type="predicted"/>
<organism evidence="2 3">
    <name type="scientific">Trifolium subterraneum</name>
    <name type="common">Subterranean clover</name>
    <dbReference type="NCBI Taxonomy" id="3900"/>
    <lineage>
        <taxon>Eukaryota</taxon>
        <taxon>Viridiplantae</taxon>
        <taxon>Streptophyta</taxon>
        <taxon>Embryophyta</taxon>
        <taxon>Tracheophyta</taxon>
        <taxon>Spermatophyta</taxon>
        <taxon>Magnoliopsida</taxon>
        <taxon>eudicotyledons</taxon>
        <taxon>Gunneridae</taxon>
        <taxon>Pentapetalae</taxon>
        <taxon>rosids</taxon>
        <taxon>fabids</taxon>
        <taxon>Fabales</taxon>
        <taxon>Fabaceae</taxon>
        <taxon>Papilionoideae</taxon>
        <taxon>50 kb inversion clade</taxon>
        <taxon>NPAAA clade</taxon>
        <taxon>Hologalegina</taxon>
        <taxon>IRL clade</taxon>
        <taxon>Trifolieae</taxon>
        <taxon>Trifolium</taxon>
    </lineage>
</organism>